<proteinExistence type="inferred from homology"/>
<evidence type="ECO:0000313" key="5">
    <source>
        <dbReference type="EMBL" id="MFC0075761.1"/>
    </source>
</evidence>
<reference evidence="5 6" key="1">
    <citation type="submission" date="2024-09" db="EMBL/GenBank/DDBJ databases">
        <authorList>
            <person name="Sun Q."/>
            <person name="Mori K."/>
        </authorList>
    </citation>
    <scope>NUCLEOTIDE SEQUENCE [LARGE SCALE GENOMIC DNA]</scope>
    <source>
        <strain evidence="5 6">CGMCC 1.12926</strain>
    </source>
</reference>
<organism evidence="5 6">
    <name type="scientific">Flavobacterium procerum</name>
    <dbReference type="NCBI Taxonomy" id="1455569"/>
    <lineage>
        <taxon>Bacteria</taxon>
        <taxon>Pseudomonadati</taxon>
        <taxon>Bacteroidota</taxon>
        <taxon>Flavobacteriia</taxon>
        <taxon>Flavobacteriales</taxon>
        <taxon>Flavobacteriaceae</taxon>
        <taxon>Flavobacterium</taxon>
    </lineage>
</organism>
<keyword evidence="3 4" id="KW-0326">Glycosidase</keyword>
<gene>
    <name evidence="5" type="ORF">ACFFLS_01805</name>
</gene>
<dbReference type="Gene3D" id="2.60.120.260">
    <property type="entry name" value="Galactose-binding domain-like"/>
    <property type="match status" value="1"/>
</dbReference>
<dbReference type="Proteomes" id="UP001589734">
    <property type="component" value="Unassembled WGS sequence"/>
</dbReference>
<accession>A0ABV6BM95</accession>
<dbReference type="PANTHER" id="PTHR22925:SF3">
    <property type="entry name" value="GLYCOSYL HYDROLASE FAMILY PROTEIN 43"/>
    <property type="match status" value="1"/>
</dbReference>
<dbReference type="InterPro" id="IPR023296">
    <property type="entry name" value="Glyco_hydro_beta-prop_sf"/>
</dbReference>
<dbReference type="EMBL" id="JBHLYW010000002">
    <property type="protein sequence ID" value="MFC0075761.1"/>
    <property type="molecule type" value="Genomic_DNA"/>
</dbReference>
<dbReference type="CDD" id="cd18821">
    <property type="entry name" value="GH43_Pc3Gal43A-like"/>
    <property type="match status" value="1"/>
</dbReference>
<dbReference type="PANTHER" id="PTHR22925">
    <property type="entry name" value="GLYCOSYL HYDROLASE 43 FAMILY MEMBER"/>
    <property type="match status" value="1"/>
</dbReference>
<evidence type="ECO:0000256" key="2">
    <source>
        <dbReference type="ARBA" id="ARBA00022801"/>
    </source>
</evidence>
<comment type="similarity">
    <text evidence="1 4">Belongs to the glycosyl hydrolase 43 family.</text>
</comment>
<sequence length="467" mass="52729">MKKAVFWIVFFANIIISSAQKLERMDAVYSGVPWFDQNGNIVSAHGACIVKEKETFYLFGEAHSDDSNAFAGFNCYSSRDLYNWKFESVALPLQKEGKLGPNRVGERVKVMKCPKTAEYVMYMHADSLTYKDQFVGYAVSKNIEGPYTFKGPLLFEGKPIKKWDMGIFQDDDGSGYILVHGGEIYKLSDDYKSVTEKVNENITTGFESPTMLKKDNLYYFIGSHLTSWERNDNYYYTSNSIKGPWESRGLIAPEGTLTWNSQSTFVLPINGTKTRSYIFIGDRWSFPKQASSATYVWQPLTISGTSLKIPEYHESWQIDLQTGIVSVPKNATKILKNTDSKIKYSGNWNHAVKENRISESKSDDKNASFSIQFKGQQIGFSSLVGSENGYAKVVLTDKEGKTITTAIIDMYSKSAMETTVYKSPVLKKGNYVLKVYGTGERPNWSDKRKSNYGSTGNYISITQIAIR</sequence>
<evidence type="ECO:0000313" key="6">
    <source>
        <dbReference type="Proteomes" id="UP001589734"/>
    </source>
</evidence>
<comment type="caution">
    <text evidence="5">The sequence shown here is derived from an EMBL/GenBank/DDBJ whole genome shotgun (WGS) entry which is preliminary data.</text>
</comment>
<name>A0ABV6BM95_9FLAO</name>
<keyword evidence="6" id="KW-1185">Reference proteome</keyword>
<protein>
    <submittedName>
        <fullName evidence="5">Family 43 glycosylhydrolase</fullName>
    </submittedName>
</protein>
<keyword evidence="2 4" id="KW-0378">Hydrolase</keyword>
<dbReference type="InterPro" id="IPR006710">
    <property type="entry name" value="Glyco_hydro_43"/>
</dbReference>
<evidence type="ECO:0000256" key="1">
    <source>
        <dbReference type="ARBA" id="ARBA00009865"/>
    </source>
</evidence>
<evidence type="ECO:0000256" key="3">
    <source>
        <dbReference type="ARBA" id="ARBA00023295"/>
    </source>
</evidence>
<dbReference type="Gene3D" id="2.115.10.20">
    <property type="entry name" value="Glycosyl hydrolase domain, family 43"/>
    <property type="match status" value="1"/>
</dbReference>
<dbReference type="Pfam" id="PF04616">
    <property type="entry name" value="Glyco_hydro_43"/>
    <property type="match status" value="1"/>
</dbReference>
<evidence type="ECO:0000256" key="4">
    <source>
        <dbReference type="RuleBase" id="RU361187"/>
    </source>
</evidence>
<dbReference type="RefSeq" id="WP_379685479.1">
    <property type="nucleotide sequence ID" value="NZ_JBHLYW010000002.1"/>
</dbReference>
<dbReference type="SUPFAM" id="SSF75005">
    <property type="entry name" value="Arabinanase/levansucrase/invertase"/>
    <property type="match status" value="1"/>
</dbReference>